<dbReference type="Gene3D" id="1.10.510.10">
    <property type="entry name" value="Transferase(Phosphotransferase) domain 1"/>
    <property type="match status" value="1"/>
</dbReference>
<evidence type="ECO:0000256" key="3">
    <source>
        <dbReference type="SAM" id="SignalP"/>
    </source>
</evidence>
<evidence type="ECO:0008006" key="6">
    <source>
        <dbReference type="Google" id="ProtNLM"/>
    </source>
</evidence>
<feature type="non-terminal residue" evidence="4">
    <location>
        <position position="1"/>
    </location>
</feature>
<proteinExistence type="predicted"/>
<dbReference type="InterPro" id="IPR051343">
    <property type="entry name" value="G-type_lectin_kinases/EP1-like"/>
</dbReference>
<dbReference type="EMBL" id="JAKUCV010002002">
    <property type="protein sequence ID" value="KAJ4844276.1"/>
    <property type="molecule type" value="Genomic_DNA"/>
</dbReference>
<evidence type="ECO:0000256" key="1">
    <source>
        <dbReference type="ARBA" id="ARBA00022729"/>
    </source>
</evidence>
<feature type="signal peptide" evidence="3">
    <location>
        <begin position="1"/>
        <end position="26"/>
    </location>
</feature>
<evidence type="ECO:0000313" key="4">
    <source>
        <dbReference type="EMBL" id="KAJ4844276.1"/>
    </source>
</evidence>
<sequence>MAMWSLSRVLLPKFLIIVSLACFLEAESDFGSYFKTGSYDITAQFSTSWTINQSKPSSFGLGSFLHQVVLLNQAGFACGFYSPDGKNDSFFSSVGFANPSINWSGKQDLCLGDVVWLANRNRPVGSGATLESDRFRESGHRCRSERSSRMSRVGIRYRSARSSRMYNAGAMTAYDDSNSTVWQSFDYPAEALIRGQEQVPGQKLVASVSTVNKPEGIFYLYPTPDGLFAFYQANDPPQVYFKHSVSQSAERFEVNYSSSGNGTLALHIVSGDEPETVTTGPMKCLRTSYRNCGCFVALFRPNYNFLQGDCHLPLPLLSLLSDRRRQRDNFLSFAIFKIENGSVSQDVMIRKVMNMAKEDQLIDVVDKESEDMQLHKSEAVQMMKIAIWCLQSDFTKRPSMSRVVMALEGRLEVDADLDYSIQNPTRMVPPVRREAFPNISSEVLPSILSAP</sequence>
<accession>A0A9Q0JIY1</accession>
<organism evidence="4 5">
    <name type="scientific">Turnera subulata</name>
    <dbReference type="NCBI Taxonomy" id="218843"/>
    <lineage>
        <taxon>Eukaryota</taxon>
        <taxon>Viridiplantae</taxon>
        <taxon>Streptophyta</taxon>
        <taxon>Embryophyta</taxon>
        <taxon>Tracheophyta</taxon>
        <taxon>Spermatophyta</taxon>
        <taxon>Magnoliopsida</taxon>
        <taxon>eudicotyledons</taxon>
        <taxon>Gunneridae</taxon>
        <taxon>Pentapetalae</taxon>
        <taxon>rosids</taxon>
        <taxon>fabids</taxon>
        <taxon>Malpighiales</taxon>
        <taxon>Passifloraceae</taxon>
        <taxon>Turnera</taxon>
    </lineage>
</organism>
<keyword evidence="5" id="KW-1185">Reference proteome</keyword>
<dbReference type="Proteomes" id="UP001141552">
    <property type="component" value="Unassembled WGS sequence"/>
</dbReference>
<dbReference type="InterPro" id="IPR036426">
    <property type="entry name" value="Bulb-type_lectin_dom_sf"/>
</dbReference>
<keyword evidence="1 3" id="KW-0732">Signal</keyword>
<evidence type="ECO:0000256" key="2">
    <source>
        <dbReference type="ARBA" id="ARBA00023157"/>
    </source>
</evidence>
<gene>
    <name evidence="4" type="ORF">Tsubulata_009825</name>
</gene>
<dbReference type="PANTHER" id="PTHR47976">
    <property type="entry name" value="G-TYPE LECTIN S-RECEPTOR-LIKE SERINE/THREONINE-PROTEIN KINASE SD2-5"/>
    <property type="match status" value="1"/>
</dbReference>
<feature type="chain" id="PRO_5040465182" description="Bulb-type lectin domain-containing protein" evidence="3">
    <location>
        <begin position="27"/>
        <end position="451"/>
    </location>
</feature>
<comment type="caution">
    <text evidence="4">The sequence shown here is derived from an EMBL/GenBank/DDBJ whole genome shotgun (WGS) entry which is preliminary data.</text>
</comment>
<name>A0A9Q0JIY1_9ROSI</name>
<evidence type="ECO:0000313" key="5">
    <source>
        <dbReference type="Proteomes" id="UP001141552"/>
    </source>
</evidence>
<reference evidence="4" key="1">
    <citation type="submission" date="2022-02" db="EMBL/GenBank/DDBJ databases">
        <authorList>
            <person name="Henning P.M."/>
            <person name="McCubbin A.G."/>
            <person name="Shore J.S."/>
        </authorList>
    </citation>
    <scope>NUCLEOTIDE SEQUENCE</scope>
    <source>
        <strain evidence="4">F60SS</strain>
        <tissue evidence="4">Leaves</tissue>
    </source>
</reference>
<keyword evidence="2" id="KW-1015">Disulfide bond</keyword>
<dbReference type="PANTHER" id="PTHR47976:SF30">
    <property type="entry name" value="RECEPTOR-LIKE SERINE_THREONINE-PROTEIN KINASE"/>
    <property type="match status" value="1"/>
</dbReference>
<dbReference type="SUPFAM" id="SSF51110">
    <property type="entry name" value="alpha-D-mannose-specific plant lectins"/>
    <property type="match status" value="1"/>
</dbReference>
<dbReference type="OrthoDB" id="4062651at2759"/>
<dbReference type="AlphaFoldDB" id="A0A9Q0JIY1"/>
<reference evidence="4" key="2">
    <citation type="journal article" date="2023" name="Plants (Basel)">
        <title>Annotation of the Turnera subulata (Passifloraceae) Draft Genome Reveals the S-Locus Evolved after the Divergence of Turneroideae from Passifloroideae in a Stepwise Manner.</title>
        <authorList>
            <person name="Henning P.M."/>
            <person name="Roalson E.H."/>
            <person name="Mir W."/>
            <person name="McCubbin A.G."/>
            <person name="Shore J.S."/>
        </authorList>
    </citation>
    <scope>NUCLEOTIDE SEQUENCE</scope>
    <source>
        <strain evidence="4">F60SS</strain>
    </source>
</reference>
<protein>
    <recommendedName>
        <fullName evidence="6">Bulb-type lectin domain-containing protein</fullName>
    </recommendedName>
</protein>